<accession>H1KMY5</accession>
<evidence type="ECO:0000313" key="1">
    <source>
        <dbReference type="EMBL" id="EHP91100.1"/>
    </source>
</evidence>
<feature type="non-terminal residue" evidence="1">
    <location>
        <position position="89"/>
    </location>
</feature>
<dbReference type="InterPro" id="IPR023696">
    <property type="entry name" value="Ureohydrolase_dom_sf"/>
</dbReference>
<dbReference type="Proteomes" id="UP000004382">
    <property type="component" value="Unassembled WGS sequence"/>
</dbReference>
<dbReference type="AlphaFoldDB" id="H1KMY5"/>
<comment type="caution">
    <text evidence="1">The sequence shown here is derived from an EMBL/GenBank/DDBJ whole genome shotgun (WGS) entry which is preliminary data.</text>
</comment>
<evidence type="ECO:0000313" key="2">
    <source>
        <dbReference type="Proteomes" id="UP000004382"/>
    </source>
</evidence>
<sequence length="89" mass="9552">MIPIVFHPAYEAELPEGHRFPMRKYGRLAEILRARGLVPDGFVTPEPADAALLSGAHDPAYVAAVLAAQVPRVIERAIGLPVTEAVAAR</sequence>
<protein>
    <submittedName>
        <fullName evidence="1">Histone deacetylase superfamily</fullName>
    </submittedName>
</protein>
<name>H1KMY5_METEX</name>
<dbReference type="SUPFAM" id="SSF52768">
    <property type="entry name" value="Arginase/deacetylase"/>
    <property type="match status" value="1"/>
</dbReference>
<dbReference type="EMBL" id="AGJK01000131">
    <property type="protein sequence ID" value="EHP91100.1"/>
    <property type="molecule type" value="Genomic_DNA"/>
</dbReference>
<proteinExistence type="predicted"/>
<organism evidence="1 2">
    <name type="scientific">Methylorubrum extorquens DSM 13060</name>
    <dbReference type="NCBI Taxonomy" id="882800"/>
    <lineage>
        <taxon>Bacteria</taxon>
        <taxon>Pseudomonadati</taxon>
        <taxon>Pseudomonadota</taxon>
        <taxon>Alphaproteobacteria</taxon>
        <taxon>Hyphomicrobiales</taxon>
        <taxon>Methylobacteriaceae</taxon>
        <taxon>Methylorubrum</taxon>
    </lineage>
</organism>
<gene>
    <name evidence="1" type="ORF">MetexDRAFT_3998</name>
</gene>
<reference evidence="1 2" key="1">
    <citation type="submission" date="2011-09" db="EMBL/GenBank/DDBJ databases">
        <title>The draft genome of Methylobacterium extorquens DSM 13060.</title>
        <authorList>
            <consortium name="US DOE Joint Genome Institute (JGI-PGF)"/>
            <person name="Lucas S."/>
            <person name="Han J."/>
            <person name="Lapidus A."/>
            <person name="Cheng J.-F."/>
            <person name="Goodwin L."/>
            <person name="Pitluck S."/>
            <person name="Peters L."/>
            <person name="Land M.L."/>
            <person name="Hauser L."/>
            <person name="Koskimaki J."/>
            <person name="Halonen O."/>
            <person name="Pirttila A."/>
            <person name="Frank C."/>
            <person name="Woyke T.J."/>
        </authorList>
    </citation>
    <scope>NUCLEOTIDE SEQUENCE [LARGE SCALE GENOMIC DNA]</scope>
    <source>
        <strain evidence="1 2">DSM 13060</strain>
    </source>
</reference>